<feature type="transmembrane region" description="Helical" evidence="6">
    <location>
        <begin position="6"/>
        <end position="26"/>
    </location>
</feature>
<name>A0A0K0D8J7_ANGCA</name>
<sequence>MGAWQWGVRVSVIAGIIVLVLLAALIDEPKRGAAEEIVGAHLQLDGASSFWQDIKSLACIPTFLLCICAYAALVFVTGTLTWWEPTIIKHSIAWDLGLNDTQLLPNDKKNK</sequence>
<accession>A0A0K0D8J7</accession>
<reference evidence="8" key="2">
    <citation type="submission" date="2017-02" db="UniProtKB">
        <authorList>
            <consortium name="WormBaseParasite"/>
        </authorList>
    </citation>
    <scope>IDENTIFICATION</scope>
</reference>
<keyword evidence="3 6" id="KW-0812">Transmembrane</keyword>
<dbReference type="InterPro" id="IPR036259">
    <property type="entry name" value="MFS_trans_sf"/>
</dbReference>
<comment type="subcellular location">
    <subcellularLocation>
        <location evidence="1">Membrane</location>
        <topology evidence="1">Multi-pass membrane protein</topology>
    </subcellularLocation>
</comment>
<keyword evidence="4 6" id="KW-1133">Transmembrane helix</keyword>
<evidence type="ECO:0000256" key="4">
    <source>
        <dbReference type="ARBA" id="ARBA00022989"/>
    </source>
</evidence>
<evidence type="ECO:0000256" key="6">
    <source>
        <dbReference type="SAM" id="Phobius"/>
    </source>
</evidence>
<dbReference type="SUPFAM" id="SSF103473">
    <property type="entry name" value="MFS general substrate transporter"/>
    <property type="match status" value="1"/>
</dbReference>
<proteinExistence type="predicted"/>
<dbReference type="WBParaSite" id="ACAC_0000639201-mRNA-1">
    <property type="protein sequence ID" value="ACAC_0000639201-mRNA-1"/>
    <property type="gene ID" value="ACAC_0000639201"/>
</dbReference>
<evidence type="ECO:0000256" key="3">
    <source>
        <dbReference type="ARBA" id="ARBA00022692"/>
    </source>
</evidence>
<reference evidence="7" key="1">
    <citation type="submission" date="2012-09" db="EMBL/GenBank/DDBJ databases">
        <authorList>
            <person name="Martin A.A."/>
        </authorList>
    </citation>
    <scope>NUCLEOTIDE SEQUENCE</scope>
</reference>
<keyword evidence="2" id="KW-0813">Transport</keyword>
<evidence type="ECO:0000256" key="2">
    <source>
        <dbReference type="ARBA" id="ARBA00022448"/>
    </source>
</evidence>
<dbReference type="PANTHER" id="PTHR23505">
    <property type="entry name" value="SPINSTER"/>
    <property type="match status" value="1"/>
</dbReference>
<dbReference type="Proteomes" id="UP000035642">
    <property type="component" value="Unassembled WGS sequence"/>
</dbReference>
<evidence type="ECO:0000313" key="8">
    <source>
        <dbReference type="WBParaSite" id="ACAC_0000639201-mRNA-1"/>
    </source>
</evidence>
<evidence type="ECO:0000256" key="5">
    <source>
        <dbReference type="ARBA" id="ARBA00023136"/>
    </source>
</evidence>
<dbReference type="AlphaFoldDB" id="A0A0K0D8J7"/>
<dbReference type="GO" id="GO:0016020">
    <property type="term" value="C:membrane"/>
    <property type="evidence" value="ECO:0007669"/>
    <property type="project" value="UniProtKB-SubCell"/>
</dbReference>
<evidence type="ECO:0000256" key="1">
    <source>
        <dbReference type="ARBA" id="ARBA00004141"/>
    </source>
</evidence>
<dbReference type="InterPro" id="IPR044770">
    <property type="entry name" value="MFS_spinster-like"/>
</dbReference>
<protein>
    <submittedName>
        <fullName evidence="8">Transmembrane protein</fullName>
    </submittedName>
</protein>
<dbReference type="STRING" id="6313.A0A0K0D8J7"/>
<keyword evidence="7" id="KW-1185">Reference proteome</keyword>
<feature type="transmembrane region" description="Helical" evidence="6">
    <location>
        <begin position="57"/>
        <end position="83"/>
    </location>
</feature>
<keyword evidence="5 6" id="KW-0472">Membrane</keyword>
<evidence type="ECO:0000313" key="7">
    <source>
        <dbReference type="Proteomes" id="UP000035642"/>
    </source>
</evidence>
<organism evidence="7 8">
    <name type="scientific">Angiostrongylus cantonensis</name>
    <name type="common">Rat lungworm</name>
    <dbReference type="NCBI Taxonomy" id="6313"/>
    <lineage>
        <taxon>Eukaryota</taxon>
        <taxon>Metazoa</taxon>
        <taxon>Ecdysozoa</taxon>
        <taxon>Nematoda</taxon>
        <taxon>Chromadorea</taxon>
        <taxon>Rhabditida</taxon>
        <taxon>Rhabditina</taxon>
        <taxon>Rhabditomorpha</taxon>
        <taxon>Strongyloidea</taxon>
        <taxon>Metastrongylidae</taxon>
        <taxon>Angiostrongylus</taxon>
    </lineage>
</organism>
<dbReference type="PANTHER" id="PTHR23505:SF79">
    <property type="entry name" value="PROTEIN SPINSTER"/>
    <property type="match status" value="1"/>
</dbReference>